<gene>
    <name evidence="2" type="ORF">BKA15_000938</name>
</gene>
<feature type="compositionally biased region" description="Basic and acidic residues" evidence="1">
    <location>
        <begin position="15"/>
        <end position="72"/>
    </location>
</feature>
<dbReference type="Proteomes" id="UP000569914">
    <property type="component" value="Unassembled WGS sequence"/>
</dbReference>
<evidence type="ECO:0000313" key="3">
    <source>
        <dbReference type="Proteomes" id="UP000569914"/>
    </source>
</evidence>
<name>A0A7Y9I3M7_9ACTN</name>
<dbReference type="EMBL" id="JACCBU010000001">
    <property type="protein sequence ID" value="NYE69609.1"/>
    <property type="molecule type" value="Genomic_DNA"/>
</dbReference>
<feature type="region of interest" description="Disordered" evidence="1">
    <location>
        <begin position="1"/>
        <end position="88"/>
    </location>
</feature>
<evidence type="ECO:0008006" key="4">
    <source>
        <dbReference type="Google" id="ProtNLM"/>
    </source>
</evidence>
<reference evidence="2 3" key="1">
    <citation type="submission" date="2020-07" db="EMBL/GenBank/DDBJ databases">
        <title>Sequencing the genomes of 1000 actinobacteria strains.</title>
        <authorList>
            <person name="Klenk H.-P."/>
        </authorList>
    </citation>
    <scope>NUCLEOTIDE SEQUENCE [LARGE SCALE GENOMIC DNA]</scope>
    <source>
        <strain evidence="2 3">DSM 22083</strain>
    </source>
</reference>
<protein>
    <recommendedName>
        <fullName evidence="4">Ribbon-helix-helix protein, copG family</fullName>
    </recommendedName>
</protein>
<evidence type="ECO:0000256" key="1">
    <source>
        <dbReference type="SAM" id="MobiDB-lite"/>
    </source>
</evidence>
<keyword evidence="3" id="KW-1185">Reference proteome</keyword>
<evidence type="ECO:0000313" key="2">
    <source>
        <dbReference type="EMBL" id="NYE69609.1"/>
    </source>
</evidence>
<accession>A0A7Y9I3M7</accession>
<comment type="caution">
    <text evidence="2">The sequence shown here is derived from an EMBL/GenBank/DDBJ whole genome shotgun (WGS) entry which is preliminary data.</text>
</comment>
<proteinExistence type="predicted"/>
<feature type="compositionally biased region" description="Low complexity" evidence="1">
    <location>
        <begin position="74"/>
        <end position="83"/>
    </location>
</feature>
<organism evidence="2 3">
    <name type="scientific">Microlunatus parietis</name>
    <dbReference type="NCBI Taxonomy" id="682979"/>
    <lineage>
        <taxon>Bacteria</taxon>
        <taxon>Bacillati</taxon>
        <taxon>Actinomycetota</taxon>
        <taxon>Actinomycetes</taxon>
        <taxon>Propionibacteriales</taxon>
        <taxon>Propionibacteriaceae</taxon>
        <taxon>Microlunatus</taxon>
    </lineage>
</organism>
<dbReference type="AlphaFoldDB" id="A0A7Y9I3M7"/>
<sequence length="151" mass="16646">MPRRVSLPGASELFRPTRTEEPARPVQRDQPAEARSPDAEPPRDQPVRSDRDGARADEGNRTESGRARRAAEDGVAGRAVRGSGRVRHEEKITVYVSSEELLALEQARLTLRAKHGMAVDRGRIVREAIAAALAGLEQHGEQSDLIRRLSQ</sequence>
<dbReference type="RefSeq" id="WP_218871067.1">
    <property type="nucleotide sequence ID" value="NZ_JACCBU010000001.1"/>
</dbReference>